<gene>
    <name evidence="2" type="ORF">FOZ61_001324</name>
</gene>
<feature type="compositionally biased region" description="Polar residues" evidence="1">
    <location>
        <begin position="242"/>
        <end position="257"/>
    </location>
</feature>
<feature type="region of interest" description="Disordered" evidence="1">
    <location>
        <begin position="1"/>
        <end position="59"/>
    </location>
</feature>
<evidence type="ECO:0000313" key="3">
    <source>
        <dbReference type="Proteomes" id="UP000570595"/>
    </source>
</evidence>
<comment type="caution">
    <text evidence="2">The sequence shown here is derived from an EMBL/GenBank/DDBJ whole genome shotgun (WGS) entry which is preliminary data.</text>
</comment>
<accession>A0A7J6KSG7</accession>
<dbReference type="OrthoDB" id="431010at2759"/>
<feature type="compositionally biased region" description="Polar residues" evidence="1">
    <location>
        <begin position="1"/>
        <end position="22"/>
    </location>
</feature>
<feature type="compositionally biased region" description="Basic and acidic residues" evidence="1">
    <location>
        <begin position="50"/>
        <end position="59"/>
    </location>
</feature>
<feature type="compositionally biased region" description="Basic and acidic residues" evidence="1">
    <location>
        <begin position="136"/>
        <end position="157"/>
    </location>
</feature>
<feature type="compositionally biased region" description="Low complexity" evidence="1">
    <location>
        <begin position="200"/>
        <end position="209"/>
    </location>
</feature>
<name>A0A7J6KSG7_PEROL</name>
<evidence type="ECO:0000313" key="2">
    <source>
        <dbReference type="EMBL" id="KAF4649446.1"/>
    </source>
</evidence>
<evidence type="ECO:0000256" key="1">
    <source>
        <dbReference type="SAM" id="MobiDB-lite"/>
    </source>
</evidence>
<organism evidence="2 3">
    <name type="scientific">Perkinsus olseni</name>
    <name type="common">Perkinsus atlanticus</name>
    <dbReference type="NCBI Taxonomy" id="32597"/>
    <lineage>
        <taxon>Eukaryota</taxon>
        <taxon>Sar</taxon>
        <taxon>Alveolata</taxon>
        <taxon>Perkinsozoa</taxon>
        <taxon>Perkinsea</taxon>
        <taxon>Perkinsida</taxon>
        <taxon>Perkinsidae</taxon>
        <taxon>Perkinsus</taxon>
    </lineage>
</organism>
<dbReference type="AlphaFoldDB" id="A0A7J6KSG7"/>
<protein>
    <submittedName>
        <fullName evidence="2">Uncharacterized protein</fullName>
    </submittedName>
</protein>
<dbReference type="EMBL" id="JABAHT010001318">
    <property type="protein sequence ID" value="KAF4649446.1"/>
    <property type="molecule type" value="Genomic_DNA"/>
</dbReference>
<dbReference type="Proteomes" id="UP000570595">
    <property type="component" value="Unassembled WGS sequence"/>
</dbReference>
<reference evidence="2 3" key="1">
    <citation type="submission" date="2020-04" db="EMBL/GenBank/DDBJ databases">
        <title>Perkinsus olseni comparative genomics.</title>
        <authorList>
            <person name="Bogema D.R."/>
        </authorList>
    </citation>
    <scope>NUCLEOTIDE SEQUENCE [LARGE SCALE GENOMIC DNA]</scope>
    <source>
        <strain evidence="2">ATCC PRA-179</strain>
    </source>
</reference>
<proteinExistence type="predicted"/>
<feature type="region of interest" description="Disordered" evidence="1">
    <location>
        <begin position="136"/>
        <end position="275"/>
    </location>
</feature>
<sequence length="503" mass="55040">MTGGNQTPTPRGTPASGSSMLSPTLLPDEASPSDSGTREAGRHKKKSKEKSKDAVSGLHEELEEKLRSVDLEAEDAFKDVIGIYTSALYEGRYYKTSISFLKNVGLYMAQLFAFKSEEVANERAQRIKLLQELAESKAQTERERNVVGSVAEEHGHADQACGSGGRELGVRRGTGNRSERVASGHTAGMGPNPPRAASAGRQRGNSQRGGSDGRLVPAGGAPRRAPGQPSQRRAESRAVNREASQGEETGWTQVGRNNRSRQRKRSGAPQRGNPKHLLVTTLSSRLQGVPEGRRWPNLSNEDYDTCLKKMQEAALMEEGAQWRILGMWRTSFGLAIELGDLGTLQDILRAPPPGLSVKELAQKSCELSISDIPLALANEQGLRREIVRRNGIPEDVPWEIVKICTKKDAQGEPSSATAIVKMEEAVANRFLGKGGRKDALYIGATRVRVRPHHYTRVCFVCAGRHPESWASTEGLHTEEPAGIAEDLWALRMQRAWLHGVHEM</sequence>